<name>A0A0R1DQH9_DROYA</name>
<accession>A0A0R1DQH9</accession>
<reference evidence="1 2" key="1">
    <citation type="journal article" date="2007" name="Nature">
        <title>Evolution of genes and genomes on the Drosophila phylogeny.</title>
        <authorList>
            <consortium name="Drosophila 12 Genomes Consortium"/>
            <person name="Clark A.G."/>
            <person name="Eisen M.B."/>
            <person name="Smith D.R."/>
            <person name="Bergman C.M."/>
            <person name="Oliver B."/>
            <person name="Markow T.A."/>
            <person name="Kaufman T.C."/>
            <person name="Kellis M."/>
            <person name="Gelbart W."/>
            <person name="Iyer V.N."/>
            <person name="Pollard D.A."/>
            <person name="Sackton T.B."/>
            <person name="Larracuente A.M."/>
            <person name="Singh N.D."/>
            <person name="Abad J.P."/>
            <person name="Abt D.N."/>
            <person name="Adryan B."/>
            <person name="Aguade M."/>
            <person name="Akashi H."/>
            <person name="Anderson W.W."/>
            <person name="Aquadro C.F."/>
            <person name="Ardell D.H."/>
            <person name="Arguello R."/>
            <person name="Artieri C.G."/>
            <person name="Barbash D.A."/>
            <person name="Barker D."/>
            <person name="Barsanti P."/>
            <person name="Batterham P."/>
            <person name="Batzoglou S."/>
            <person name="Begun D."/>
            <person name="Bhutkar A."/>
            <person name="Blanco E."/>
            <person name="Bosak S.A."/>
            <person name="Bradley R.K."/>
            <person name="Brand A.D."/>
            <person name="Brent M.R."/>
            <person name="Brooks A.N."/>
            <person name="Brown R.H."/>
            <person name="Butlin R.K."/>
            <person name="Caggese C."/>
            <person name="Calvi B.R."/>
            <person name="Bernardo de Carvalho A."/>
            <person name="Caspi A."/>
            <person name="Castrezana S."/>
            <person name="Celniker S.E."/>
            <person name="Chang J.L."/>
            <person name="Chapple C."/>
            <person name="Chatterji S."/>
            <person name="Chinwalla A."/>
            <person name="Civetta A."/>
            <person name="Clifton S.W."/>
            <person name="Comeron J.M."/>
            <person name="Costello J.C."/>
            <person name="Coyne J.A."/>
            <person name="Daub J."/>
            <person name="David R.G."/>
            <person name="Delcher A.L."/>
            <person name="Delehaunty K."/>
            <person name="Do C.B."/>
            <person name="Ebling H."/>
            <person name="Edwards K."/>
            <person name="Eickbush T."/>
            <person name="Evans J.D."/>
            <person name="Filipski A."/>
            <person name="Findeiss S."/>
            <person name="Freyhult E."/>
            <person name="Fulton L."/>
            <person name="Fulton R."/>
            <person name="Garcia A.C."/>
            <person name="Gardiner A."/>
            <person name="Garfield D.A."/>
            <person name="Garvin B.E."/>
            <person name="Gibson G."/>
            <person name="Gilbert D."/>
            <person name="Gnerre S."/>
            <person name="Godfrey J."/>
            <person name="Good R."/>
            <person name="Gotea V."/>
            <person name="Gravely B."/>
            <person name="Greenberg A.J."/>
            <person name="Griffiths-Jones S."/>
            <person name="Gross S."/>
            <person name="Guigo R."/>
            <person name="Gustafson E.A."/>
            <person name="Haerty W."/>
            <person name="Hahn M.W."/>
            <person name="Halligan D.L."/>
            <person name="Halpern A.L."/>
            <person name="Halter G.M."/>
            <person name="Han M.V."/>
            <person name="Heger A."/>
            <person name="Hillier L."/>
            <person name="Hinrichs A.S."/>
            <person name="Holmes I."/>
            <person name="Hoskins R.A."/>
            <person name="Hubisz M.J."/>
            <person name="Hultmark D."/>
            <person name="Huntley M.A."/>
            <person name="Jaffe D.B."/>
            <person name="Jagadeeshan S."/>
            <person name="Jeck W.R."/>
            <person name="Johnson J."/>
            <person name="Jones C.D."/>
            <person name="Jordan W.C."/>
            <person name="Karpen G.H."/>
            <person name="Kataoka E."/>
            <person name="Keightley P.D."/>
            <person name="Kheradpour P."/>
            <person name="Kirkness E.F."/>
            <person name="Koerich L.B."/>
            <person name="Kristiansen K."/>
            <person name="Kudrna D."/>
            <person name="Kulathinal R.J."/>
            <person name="Kumar S."/>
            <person name="Kwok R."/>
            <person name="Lander E."/>
            <person name="Langley C.H."/>
            <person name="Lapoint R."/>
            <person name="Lazzaro B.P."/>
            <person name="Lee S.J."/>
            <person name="Levesque L."/>
            <person name="Li R."/>
            <person name="Lin C.F."/>
            <person name="Lin M.F."/>
            <person name="Lindblad-Toh K."/>
            <person name="Llopart A."/>
            <person name="Long M."/>
            <person name="Low L."/>
            <person name="Lozovsky E."/>
            <person name="Lu J."/>
            <person name="Luo M."/>
            <person name="Machado C.A."/>
            <person name="Makalowski W."/>
            <person name="Marzo M."/>
            <person name="Matsuda M."/>
            <person name="Matzkin L."/>
            <person name="McAllister B."/>
            <person name="McBride C.S."/>
            <person name="McKernan B."/>
            <person name="McKernan K."/>
            <person name="Mendez-Lago M."/>
            <person name="Minx P."/>
            <person name="Mollenhauer M.U."/>
            <person name="Montooth K."/>
            <person name="Mount S.M."/>
            <person name="Mu X."/>
            <person name="Myers E."/>
            <person name="Negre B."/>
            <person name="Newfeld S."/>
            <person name="Nielsen R."/>
            <person name="Noor M.A."/>
            <person name="O'Grady P."/>
            <person name="Pachter L."/>
            <person name="Papaceit M."/>
            <person name="Parisi M.J."/>
            <person name="Parisi M."/>
            <person name="Parts L."/>
            <person name="Pedersen J.S."/>
            <person name="Pesole G."/>
            <person name="Phillippy A.M."/>
            <person name="Ponting C.P."/>
            <person name="Pop M."/>
            <person name="Porcelli D."/>
            <person name="Powell J.R."/>
            <person name="Prohaska S."/>
            <person name="Pruitt K."/>
            <person name="Puig M."/>
            <person name="Quesneville H."/>
            <person name="Ram K.R."/>
            <person name="Rand D."/>
            <person name="Rasmussen M.D."/>
            <person name="Reed L.K."/>
            <person name="Reenan R."/>
            <person name="Reily A."/>
            <person name="Remington K.A."/>
            <person name="Rieger T.T."/>
            <person name="Ritchie M.G."/>
            <person name="Robin C."/>
            <person name="Rogers Y.H."/>
            <person name="Rohde C."/>
            <person name="Rozas J."/>
            <person name="Rubenfield M.J."/>
            <person name="Ruiz A."/>
            <person name="Russo S."/>
            <person name="Salzberg S.L."/>
            <person name="Sanchez-Gracia A."/>
            <person name="Saranga D.J."/>
            <person name="Sato H."/>
            <person name="Schaeffer S.W."/>
            <person name="Schatz M.C."/>
            <person name="Schlenke T."/>
            <person name="Schwartz R."/>
            <person name="Segarra C."/>
            <person name="Singh R.S."/>
            <person name="Sirot L."/>
            <person name="Sirota M."/>
            <person name="Sisneros N.B."/>
            <person name="Smith C.D."/>
            <person name="Smith T.F."/>
            <person name="Spieth J."/>
            <person name="Stage D.E."/>
            <person name="Stark A."/>
            <person name="Stephan W."/>
            <person name="Strausberg R.L."/>
            <person name="Strempel S."/>
            <person name="Sturgill D."/>
            <person name="Sutton G."/>
            <person name="Sutton G.G."/>
            <person name="Tao W."/>
            <person name="Teichmann S."/>
            <person name="Tobari Y.N."/>
            <person name="Tomimura Y."/>
            <person name="Tsolas J.M."/>
            <person name="Valente V.L."/>
            <person name="Venter E."/>
            <person name="Venter J.C."/>
            <person name="Vicario S."/>
            <person name="Vieira F.G."/>
            <person name="Vilella A.J."/>
            <person name="Villasante A."/>
            <person name="Walenz B."/>
            <person name="Wang J."/>
            <person name="Wasserman M."/>
            <person name="Watts T."/>
            <person name="Wilson D."/>
            <person name="Wilson R.K."/>
            <person name="Wing R.A."/>
            <person name="Wolfner M.F."/>
            <person name="Wong A."/>
            <person name="Wong G.K."/>
            <person name="Wu C.I."/>
            <person name="Wu G."/>
            <person name="Yamamoto D."/>
            <person name="Yang H.P."/>
            <person name="Yang S.P."/>
            <person name="Yorke J.A."/>
            <person name="Yoshida K."/>
            <person name="Zdobnov E."/>
            <person name="Zhang P."/>
            <person name="Zhang Y."/>
            <person name="Zimin A.V."/>
            <person name="Baldwin J."/>
            <person name="Abdouelleil A."/>
            <person name="Abdulkadir J."/>
            <person name="Abebe A."/>
            <person name="Abera B."/>
            <person name="Abreu J."/>
            <person name="Acer S.C."/>
            <person name="Aftuck L."/>
            <person name="Alexander A."/>
            <person name="An P."/>
            <person name="Anderson E."/>
            <person name="Anderson S."/>
            <person name="Arachi H."/>
            <person name="Azer M."/>
            <person name="Bachantsang P."/>
            <person name="Barry A."/>
            <person name="Bayul T."/>
            <person name="Berlin A."/>
            <person name="Bessette D."/>
            <person name="Bloom T."/>
            <person name="Blye J."/>
            <person name="Boguslavskiy L."/>
            <person name="Bonnet C."/>
            <person name="Boukhgalter B."/>
            <person name="Bourzgui I."/>
            <person name="Brown A."/>
            <person name="Cahill P."/>
            <person name="Channer S."/>
            <person name="Cheshatsang Y."/>
            <person name="Chuda L."/>
            <person name="Citroen M."/>
            <person name="Collymore A."/>
            <person name="Cooke P."/>
            <person name="Costello M."/>
            <person name="D'Aco K."/>
            <person name="Daza R."/>
            <person name="De Haan G."/>
            <person name="DeGray S."/>
            <person name="DeMaso C."/>
            <person name="Dhargay N."/>
            <person name="Dooley K."/>
            <person name="Dooley E."/>
            <person name="Doricent M."/>
            <person name="Dorje P."/>
            <person name="Dorjee K."/>
            <person name="Dupes A."/>
            <person name="Elong R."/>
            <person name="Falk J."/>
            <person name="Farina A."/>
            <person name="Faro S."/>
            <person name="Ferguson D."/>
            <person name="Fisher S."/>
            <person name="Foley C.D."/>
            <person name="Franke A."/>
            <person name="Friedrich D."/>
            <person name="Gadbois L."/>
            <person name="Gearin G."/>
            <person name="Gearin C.R."/>
            <person name="Giannoukos G."/>
            <person name="Goode T."/>
            <person name="Graham J."/>
            <person name="Grandbois E."/>
            <person name="Grewal S."/>
            <person name="Gyaltsen K."/>
            <person name="Hafez N."/>
            <person name="Hagos B."/>
            <person name="Hall J."/>
            <person name="Henson C."/>
            <person name="Hollinger A."/>
            <person name="Honan T."/>
            <person name="Huard M.D."/>
            <person name="Hughes L."/>
            <person name="Hurhula B."/>
            <person name="Husby M.E."/>
            <person name="Kamat A."/>
            <person name="Kanga B."/>
            <person name="Kashin S."/>
            <person name="Khazanovich D."/>
            <person name="Kisner P."/>
            <person name="Lance K."/>
            <person name="Lara M."/>
            <person name="Lee W."/>
            <person name="Lennon N."/>
            <person name="Letendre F."/>
            <person name="LeVine R."/>
            <person name="Lipovsky A."/>
            <person name="Liu X."/>
            <person name="Liu J."/>
            <person name="Liu S."/>
            <person name="Lokyitsang T."/>
            <person name="Lokyitsang Y."/>
            <person name="Lubonja R."/>
            <person name="Lui A."/>
            <person name="MacDonald P."/>
            <person name="Magnisalis V."/>
            <person name="Maru K."/>
            <person name="Matthews C."/>
            <person name="McCusker W."/>
            <person name="McDonough S."/>
            <person name="Mehta T."/>
            <person name="Meldrim J."/>
            <person name="Meneus L."/>
            <person name="Mihai O."/>
            <person name="Mihalev A."/>
            <person name="Mihova T."/>
            <person name="Mittelman R."/>
            <person name="Mlenga V."/>
            <person name="Montmayeur A."/>
            <person name="Mulrain L."/>
            <person name="Navidi A."/>
            <person name="Naylor J."/>
            <person name="Negash T."/>
            <person name="Nguyen T."/>
            <person name="Nguyen N."/>
            <person name="Nicol R."/>
            <person name="Norbu C."/>
            <person name="Norbu N."/>
            <person name="Novod N."/>
            <person name="O'Neill B."/>
            <person name="Osman S."/>
            <person name="Markiewicz E."/>
            <person name="Oyono O.L."/>
            <person name="Patti C."/>
            <person name="Phunkhang P."/>
            <person name="Pierre F."/>
            <person name="Priest M."/>
            <person name="Raghuraman S."/>
            <person name="Rege F."/>
            <person name="Reyes R."/>
            <person name="Rise C."/>
            <person name="Rogov P."/>
            <person name="Ross K."/>
            <person name="Ryan E."/>
            <person name="Settipalli S."/>
            <person name="Shea T."/>
            <person name="Sherpa N."/>
            <person name="Shi L."/>
            <person name="Shih D."/>
            <person name="Sparrow T."/>
            <person name="Spaulding J."/>
            <person name="Stalker J."/>
            <person name="Stange-Thomann N."/>
            <person name="Stavropoulos S."/>
            <person name="Stone C."/>
            <person name="Strader C."/>
            <person name="Tesfaye S."/>
            <person name="Thomson T."/>
            <person name="Thoulutsang Y."/>
            <person name="Thoulutsang D."/>
            <person name="Topham K."/>
            <person name="Topping I."/>
            <person name="Tsamla T."/>
            <person name="Vassiliev H."/>
            <person name="Vo A."/>
            <person name="Wangchuk T."/>
            <person name="Wangdi T."/>
            <person name="Weiand M."/>
            <person name="Wilkinson J."/>
            <person name="Wilson A."/>
            <person name="Yadav S."/>
            <person name="Young G."/>
            <person name="Yu Q."/>
            <person name="Zembek L."/>
            <person name="Zhong D."/>
            <person name="Zimmer A."/>
            <person name="Zwirko Z."/>
            <person name="Jaffe D.B."/>
            <person name="Alvarez P."/>
            <person name="Brockman W."/>
            <person name="Butler J."/>
            <person name="Chin C."/>
            <person name="Gnerre S."/>
            <person name="Grabherr M."/>
            <person name="Kleber M."/>
            <person name="Mauceli E."/>
            <person name="MacCallum I."/>
        </authorList>
    </citation>
    <scope>NUCLEOTIDE SEQUENCE [LARGE SCALE GENOMIC DNA]</scope>
    <source>
        <strain evidence="2">Tai18E2 / Tucson 14021-0261.01</strain>
    </source>
</reference>
<proteinExistence type="predicted"/>
<keyword evidence="2" id="KW-1185">Reference proteome</keyword>
<dbReference type="Proteomes" id="UP000002282">
    <property type="component" value="Chromosome 2R"/>
</dbReference>
<reference evidence="1 2" key="2">
    <citation type="journal article" date="2007" name="PLoS Biol.">
        <title>Principles of genome evolution in the Drosophila melanogaster species group.</title>
        <authorList>
            <person name="Ranz J.M."/>
            <person name="Maurin D."/>
            <person name="Chan Y.S."/>
            <person name="von Grotthuss M."/>
            <person name="Hillier L.W."/>
            <person name="Roote J."/>
            <person name="Ashburner M."/>
            <person name="Bergman C.M."/>
        </authorList>
    </citation>
    <scope>NUCLEOTIDE SEQUENCE [LARGE SCALE GENOMIC DNA]</scope>
    <source>
        <strain evidence="2">Tai18E2 / Tucson 14021-0261.01</strain>
    </source>
</reference>
<evidence type="ECO:0000313" key="2">
    <source>
        <dbReference type="Proteomes" id="UP000002282"/>
    </source>
</evidence>
<dbReference type="KEGG" id="dya:Dyak_GE28532"/>
<organism evidence="1 2">
    <name type="scientific">Drosophila yakuba</name>
    <name type="common">Fruit fly</name>
    <dbReference type="NCBI Taxonomy" id="7245"/>
    <lineage>
        <taxon>Eukaryota</taxon>
        <taxon>Metazoa</taxon>
        <taxon>Ecdysozoa</taxon>
        <taxon>Arthropoda</taxon>
        <taxon>Hexapoda</taxon>
        <taxon>Insecta</taxon>
        <taxon>Pterygota</taxon>
        <taxon>Neoptera</taxon>
        <taxon>Endopterygota</taxon>
        <taxon>Diptera</taxon>
        <taxon>Brachycera</taxon>
        <taxon>Muscomorpha</taxon>
        <taxon>Ephydroidea</taxon>
        <taxon>Drosophilidae</taxon>
        <taxon>Drosophila</taxon>
        <taxon>Sophophora</taxon>
    </lineage>
</organism>
<sequence>MDVAICHGSGIRCPIRSRVIRHIVENSGESCVKSEQQPWKGGSSFAGFCLERCQHAHQSFRLLLGFSEFFHPVLALSLLQVGGKWKTEK</sequence>
<dbReference type="EMBL" id="CM000158">
    <property type="protein sequence ID" value="KRJ99230.1"/>
    <property type="molecule type" value="Genomic_DNA"/>
</dbReference>
<protein>
    <submittedName>
        <fullName evidence="1">Uncharacterized protein</fullName>
    </submittedName>
</protein>
<dbReference type="AlphaFoldDB" id="A0A0R1DQH9"/>
<gene>
    <name evidence="1" type="primary">Dyak\GE28532</name>
    <name evidence="1" type="synonym">GE28532</name>
    <name evidence="1" type="ORF">Dyak_GE28532</name>
</gene>
<evidence type="ECO:0000313" key="1">
    <source>
        <dbReference type="EMBL" id="KRJ99230.1"/>
    </source>
</evidence>